<name>A0A9X0H5C9_PSESX</name>
<dbReference type="AlphaFoldDB" id="A0A9X0H5C9"/>
<reference evidence="1 2" key="1">
    <citation type="submission" date="2015-09" db="EMBL/GenBank/DDBJ databases">
        <title>Genome announcement of multiple Pseudomonas syringae strains.</title>
        <authorList>
            <person name="Thakur S."/>
            <person name="Wang P.W."/>
            <person name="Gong Y."/>
            <person name="Weir B.S."/>
            <person name="Guttman D.S."/>
        </authorList>
    </citation>
    <scope>NUCLEOTIDE SEQUENCE [LARGE SCALE GENOMIC DNA]</scope>
    <source>
        <strain evidence="1 2">ICMP9757</strain>
    </source>
</reference>
<dbReference type="Proteomes" id="UP000050345">
    <property type="component" value="Unassembled WGS sequence"/>
</dbReference>
<organism evidence="1 2">
    <name type="scientific">Pseudomonas syringae pv. daphniphylli</name>
    <dbReference type="NCBI Taxonomy" id="264455"/>
    <lineage>
        <taxon>Bacteria</taxon>
        <taxon>Pseudomonadati</taxon>
        <taxon>Pseudomonadota</taxon>
        <taxon>Gammaproteobacteria</taxon>
        <taxon>Pseudomonadales</taxon>
        <taxon>Pseudomonadaceae</taxon>
        <taxon>Pseudomonas</taxon>
        <taxon>Pseudomonas syringae</taxon>
    </lineage>
</organism>
<protein>
    <submittedName>
        <fullName evidence="1">Uncharacterized protein</fullName>
    </submittedName>
</protein>
<dbReference type="EMBL" id="LJQF01000116">
    <property type="protein sequence ID" value="KPX14658.1"/>
    <property type="molecule type" value="Genomic_DNA"/>
</dbReference>
<sequence>MTLKRLFVVALLLKISLEFLQLDGLMLVGLNLLERGADDLELVRL</sequence>
<comment type="caution">
    <text evidence="1">The sequence shown here is derived from an EMBL/GenBank/DDBJ whole genome shotgun (WGS) entry which is preliminary data.</text>
</comment>
<gene>
    <name evidence="1" type="ORF">ALO73_03356</name>
</gene>
<evidence type="ECO:0000313" key="2">
    <source>
        <dbReference type="Proteomes" id="UP000050345"/>
    </source>
</evidence>
<accession>A0A9X0H5C9</accession>
<evidence type="ECO:0000313" key="1">
    <source>
        <dbReference type="EMBL" id="KPX14658.1"/>
    </source>
</evidence>
<proteinExistence type="predicted"/>